<sequence length="95" mass="10830">MKKLLVIMAFAICLIISAQTNPSKGEFVTWAKDQLKLESKNKYLDFGIDLLGEKLISKVTTKKDYVFFSVYEVKALDKDVKVVGLFNHFIPISKK</sequence>
<organism evidence="2 3">
    <name type="scientific">Gottfriedia acidiceleris</name>
    <dbReference type="NCBI Taxonomy" id="371036"/>
    <lineage>
        <taxon>Bacteria</taxon>
        <taxon>Bacillati</taxon>
        <taxon>Bacillota</taxon>
        <taxon>Bacilli</taxon>
        <taxon>Bacillales</taxon>
        <taxon>Bacillaceae</taxon>
        <taxon>Gottfriedia</taxon>
    </lineage>
</organism>
<evidence type="ECO:0000256" key="1">
    <source>
        <dbReference type="SAM" id="SignalP"/>
    </source>
</evidence>
<feature type="signal peptide" evidence="1">
    <location>
        <begin position="1"/>
        <end position="18"/>
    </location>
</feature>
<gene>
    <name evidence="2" type="ORF">MY490_07095</name>
</gene>
<evidence type="ECO:0000313" key="2">
    <source>
        <dbReference type="EMBL" id="UPM55594.1"/>
    </source>
</evidence>
<name>A0ABY4JP25_9BACI</name>
<protein>
    <submittedName>
        <fullName evidence="2">DUF4359 domain-containing protein</fullName>
    </submittedName>
</protein>
<keyword evidence="3" id="KW-1185">Reference proteome</keyword>
<dbReference type="RefSeq" id="WP_248268601.1">
    <property type="nucleotide sequence ID" value="NZ_CP096034.1"/>
</dbReference>
<keyword evidence="1" id="KW-0732">Signal</keyword>
<feature type="chain" id="PRO_5045621720" evidence="1">
    <location>
        <begin position="19"/>
        <end position="95"/>
    </location>
</feature>
<reference evidence="2 3" key="1">
    <citation type="submission" date="2022-04" db="EMBL/GenBank/DDBJ databases">
        <title>Mechanism of arsenic methylation and mitigation arsenic toxicity by Bacillus sp. LH14 from an Arsenic-Contaminated Paddy Soil.</title>
        <authorList>
            <person name="Wang D."/>
        </authorList>
    </citation>
    <scope>NUCLEOTIDE SEQUENCE [LARGE SCALE GENOMIC DNA]</scope>
    <source>
        <strain evidence="2 3">LH14</strain>
    </source>
</reference>
<accession>A0ABY4JP25</accession>
<evidence type="ECO:0000313" key="3">
    <source>
        <dbReference type="Proteomes" id="UP000830639"/>
    </source>
</evidence>
<proteinExistence type="predicted"/>
<dbReference type="Proteomes" id="UP000830639">
    <property type="component" value="Chromosome"/>
</dbReference>
<dbReference type="EMBL" id="CP096034">
    <property type="protein sequence ID" value="UPM55594.1"/>
    <property type="molecule type" value="Genomic_DNA"/>
</dbReference>